<dbReference type="EMBL" id="JADKNH010000007">
    <property type="protein sequence ID" value="MBF4693889.1"/>
    <property type="molecule type" value="Genomic_DNA"/>
</dbReference>
<evidence type="ECO:0008006" key="4">
    <source>
        <dbReference type="Google" id="ProtNLM"/>
    </source>
</evidence>
<evidence type="ECO:0000313" key="3">
    <source>
        <dbReference type="Proteomes" id="UP000614200"/>
    </source>
</evidence>
<keyword evidence="1" id="KW-1133">Transmembrane helix</keyword>
<name>A0ABR9ZW83_9FIRM</name>
<gene>
    <name evidence="2" type="ORF">ISU02_12280</name>
</gene>
<dbReference type="Proteomes" id="UP000614200">
    <property type="component" value="Unassembled WGS sequence"/>
</dbReference>
<keyword evidence="1" id="KW-0472">Membrane</keyword>
<sequence>MDIIKLSNTITTIGAGTVAIGILFWIFLKMFNGIIENNTKAMHEMSRSNDNVAQSLEMLKSSIENSYELQNRTITMLDRHDVRAERIENELIKVSERTKK</sequence>
<reference evidence="2 3" key="1">
    <citation type="submission" date="2020-11" db="EMBL/GenBank/DDBJ databases">
        <title>Fusibacter basophilias sp. nov.</title>
        <authorList>
            <person name="Qiu D."/>
        </authorList>
    </citation>
    <scope>NUCLEOTIDE SEQUENCE [LARGE SCALE GENOMIC DNA]</scope>
    <source>
        <strain evidence="2 3">Q10-2</strain>
    </source>
</reference>
<evidence type="ECO:0000256" key="1">
    <source>
        <dbReference type="SAM" id="Phobius"/>
    </source>
</evidence>
<feature type="transmembrane region" description="Helical" evidence="1">
    <location>
        <begin position="6"/>
        <end position="28"/>
    </location>
</feature>
<protein>
    <recommendedName>
        <fullName evidence="4">Holin</fullName>
    </recommendedName>
</protein>
<organism evidence="2 3">
    <name type="scientific">Fusibacter ferrireducens</name>
    <dbReference type="NCBI Taxonomy" id="2785058"/>
    <lineage>
        <taxon>Bacteria</taxon>
        <taxon>Bacillati</taxon>
        <taxon>Bacillota</taxon>
        <taxon>Clostridia</taxon>
        <taxon>Eubacteriales</taxon>
        <taxon>Eubacteriales Family XII. Incertae Sedis</taxon>
        <taxon>Fusibacter</taxon>
    </lineage>
</organism>
<dbReference type="RefSeq" id="WP_194702130.1">
    <property type="nucleotide sequence ID" value="NZ_JADKNH010000007.1"/>
</dbReference>
<evidence type="ECO:0000313" key="2">
    <source>
        <dbReference type="EMBL" id="MBF4693889.1"/>
    </source>
</evidence>
<comment type="caution">
    <text evidence="2">The sequence shown here is derived from an EMBL/GenBank/DDBJ whole genome shotgun (WGS) entry which is preliminary data.</text>
</comment>
<keyword evidence="3" id="KW-1185">Reference proteome</keyword>
<proteinExistence type="predicted"/>
<keyword evidence="1" id="KW-0812">Transmembrane</keyword>
<accession>A0ABR9ZW83</accession>